<feature type="transmembrane region" description="Helical" evidence="1">
    <location>
        <begin position="102"/>
        <end position="123"/>
    </location>
</feature>
<evidence type="ECO:0000256" key="1">
    <source>
        <dbReference type="SAM" id="Phobius"/>
    </source>
</evidence>
<keyword evidence="1" id="KW-0812">Transmembrane</keyword>
<dbReference type="OrthoDB" id="8100373at2"/>
<comment type="caution">
    <text evidence="2">The sequence shown here is derived from an EMBL/GenBank/DDBJ whole genome shotgun (WGS) entry which is preliminary data.</text>
</comment>
<gene>
    <name evidence="2" type="ORF">BAE39_19265</name>
</gene>
<protein>
    <submittedName>
        <fullName evidence="2">Uncharacterized protein</fullName>
    </submittedName>
</protein>
<proteinExistence type="predicted"/>
<feature type="transmembrane region" description="Helical" evidence="1">
    <location>
        <begin position="36"/>
        <end position="56"/>
    </location>
</feature>
<dbReference type="EMBL" id="LZTJ01000031">
    <property type="protein sequence ID" value="OBP72700.1"/>
    <property type="molecule type" value="Genomic_DNA"/>
</dbReference>
<evidence type="ECO:0000313" key="2">
    <source>
        <dbReference type="EMBL" id="OBP72700.1"/>
    </source>
</evidence>
<dbReference type="RefSeq" id="WP_010909334.1">
    <property type="nucleotide sequence ID" value="NZ_LZTH01000044.1"/>
</dbReference>
<name>A0A1A5HTN1_RHILI</name>
<accession>A0A1A5HTN1</accession>
<organism evidence="2 3">
    <name type="scientific">Rhizobium loti</name>
    <name type="common">Mesorhizobium loti</name>
    <dbReference type="NCBI Taxonomy" id="381"/>
    <lineage>
        <taxon>Bacteria</taxon>
        <taxon>Pseudomonadati</taxon>
        <taxon>Pseudomonadota</taxon>
        <taxon>Alphaproteobacteria</taxon>
        <taxon>Hyphomicrobiales</taxon>
        <taxon>Phyllobacteriaceae</taxon>
        <taxon>Mesorhizobium</taxon>
    </lineage>
</organism>
<keyword evidence="1" id="KW-0472">Membrane</keyword>
<dbReference type="Proteomes" id="UP000093748">
    <property type="component" value="Unassembled WGS sequence"/>
</dbReference>
<feature type="transmembrane region" description="Helical" evidence="1">
    <location>
        <begin position="68"/>
        <end position="90"/>
    </location>
</feature>
<dbReference type="AlphaFoldDB" id="A0A1A5HTN1"/>
<dbReference type="GeneID" id="66684143"/>
<evidence type="ECO:0000313" key="3">
    <source>
        <dbReference type="Proteomes" id="UP000093748"/>
    </source>
</evidence>
<keyword evidence="1" id="KW-1133">Transmembrane helix</keyword>
<sequence length="138" mass="15199">MRKFFTSLFAFFISGFAGSLVALGLAIATDAQEEYILVFMASVLVTIVVTILFFVAQFFSNAPAIINWLALCTMVLFVLVGLGLIGWTFSQPIDKRQWGSDLPIVAGLVLPSLATVLIHWLFVRWRVGRGLMNAQVNA</sequence>
<reference evidence="3" key="1">
    <citation type="submission" date="2016-06" db="EMBL/GenBank/DDBJ databases">
        <title>NZP2037 Pacbio-Illumina hybrid assembly.</title>
        <authorList>
            <person name="Ramsay J.P."/>
        </authorList>
    </citation>
    <scope>NUCLEOTIDE SEQUENCE [LARGE SCALE GENOMIC DNA]</scope>
    <source>
        <strain evidence="3">R7ANS::ICEMlSym2042</strain>
    </source>
</reference>